<accession>I4DN56</accession>
<proteinExistence type="evidence at transcript level"/>
<protein>
    <submittedName>
        <fullName evidence="1">Uncharacterized protein</fullName>
    </submittedName>
</protein>
<evidence type="ECO:0000313" key="1">
    <source>
        <dbReference type="EMBL" id="BAM19346.1"/>
    </source>
</evidence>
<dbReference type="AlphaFoldDB" id="I4DN56"/>
<sequence>MEIKKLIHINCLCVRVGAPRRPRSPRPALSGAVRRCPRAVPALSPPYSSCAFEIHDNFNIHLVFHFLSWPRTDRHRNLPRLGSTNIYDYIFYFTKRMLTF</sequence>
<name>I4DN56_PAPPL</name>
<organism evidence="1">
    <name type="scientific">Papilio polytes</name>
    <name type="common">Common mormon</name>
    <name type="synonym">Swallowtail butterfly</name>
    <dbReference type="NCBI Taxonomy" id="76194"/>
    <lineage>
        <taxon>Eukaryota</taxon>
        <taxon>Metazoa</taxon>
        <taxon>Ecdysozoa</taxon>
        <taxon>Arthropoda</taxon>
        <taxon>Hexapoda</taxon>
        <taxon>Insecta</taxon>
        <taxon>Pterygota</taxon>
        <taxon>Neoptera</taxon>
        <taxon>Endopterygota</taxon>
        <taxon>Lepidoptera</taxon>
        <taxon>Glossata</taxon>
        <taxon>Ditrysia</taxon>
        <taxon>Papilionoidea</taxon>
        <taxon>Papilionidae</taxon>
        <taxon>Papilioninae</taxon>
        <taxon>Papilio</taxon>
    </lineage>
</organism>
<reference evidence="1" key="1">
    <citation type="journal article" date="2012" name="BMC Biol.">
        <title>Comprehensive microarray-based analysis for stage-specific larval camouflage pattern-associated genes in the swallowtail butterfly, Papilio xuthus.</title>
        <authorList>
            <person name="Futahashi R."/>
            <person name="Shirataki H."/>
            <person name="Narita T."/>
            <person name="Mita K."/>
            <person name="Fujiwara H."/>
        </authorList>
    </citation>
    <scope>NUCLEOTIDE SEQUENCE</scope>
    <source>
        <tissue evidence="1">Epidermis</tissue>
    </source>
</reference>
<dbReference type="EMBL" id="AK402724">
    <property type="protein sequence ID" value="BAM19346.1"/>
    <property type="molecule type" value="mRNA"/>
</dbReference>